<dbReference type="AlphaFoldDB" id="A0A4D7BAP5"/>
<dbReference type="KEGG" id="pstg:E8M01_25030"/>
<dbReference type="OrthoDB" id="7250553at2"/>
<dbReference type="Gene3D" id="3.40.190.150">
    <property type="entry name" value="Bordetella uptake gene, domain 1"/>
    <property type="match status" value="1"/>
</dbReference>
<feature type="chain" id="PRO_5020186300" evidence="2">
    <location>
        <begin position="26"/>
        <end position="324"/>
    </location>
</feature>
<sequence>MPIPHIVLGALLASMALIWPSQPQAQTYPSQMIRIIVPATPGGAIDVIARRVADKLQIFMGQAVVVENRPGASNNLGTDVVAKSAPDGHTLVIVASSHATNKHLFRQLPYDPIADFEPVVFTHVVPLVLAIHPSVPATTVPELIAWIKANPTTATFASSGKGSSLHMAAELFKSMTGTTMLHVPYRGSTAAHSDLLVGRTQIIFDTITAILPHVQSGGVRALAVTTTSRSPSLPAIPTLAETGLAGYDANTWGGILAPAGTPREIVARLNREINAALEAPDVRMALTTLGIEIQGGPPERFAAYIRQEVEKWGRVVSAAGITPD</sequence>
<comment type="similarity">
    <text evidence="1">Belongs to the UPF0065 (bug) family.</text>
</comment>
<dbReference type="Pfam" id="PF03401">
    <property type="entry name" value="TctC"/>
    <property type="match status" value="1"/>
</dbReference>
<dbReference type="InterPro" id="IPR005064">
    <property type="entry name" value="BUG"/>
</dbReference>
<dbReference type="PANTHER" id="PTHR42928:SF5">
    <property type="entry name" value="BLR1237 PROTEIN"/>
    <property type="match status" value="1"/>
</dbReference>
<name>A0A4D7BAP5_9HYPH</name>
<keyword evidence="2" id="KW-0732">Signal</keyword>
<dbReference type="Proteomes" id="UP000298781">
    <property type="component" value="Chromosome"/>
</dbReference>
<dbReference type="EMBL" id="CP039690">
    <property type="protein sequence ID" value="QCI67208.1"/>
    <property type="molecule type" value="Genomic_DNA"/>
</dbReference>
<dbReference type="SUPFAM" id="SSF53850">
    <property type="entry name" value="Periplasmic binding protein-like II"/>
    <property type="match status" value="1"/>
</dbReference>
<proteinExistence type="inferred from homology"/>
<evidence type="ECO:0000313" key="3">
    <source>
        <dbReference type="EMBL" id="QCI67208.1"/>
    </source>
</evidence>
<organism evidence="3 4">
    <name type="scientific">Phreatobacter stygius</name>
    <dbReference type="NCBI Taxonomy" id="1940610"/>
    <lineage>
        <taxon>Bacteria</taxon>
        <taxon>Pseudomonadati</taxon>
        <taxon>Pseudomonadota</taxon>
        <taxon>Alphaproteobacteria</taxon>
        <taxon>Hyphomicrobiales</taxon>
        <taxon>Phreatobacteraceae</taxon>
        <taxon>Phreatobacter</taxon>
    </lineage>
</organism>
<feature type="signal peptide" evidence="2">
    <location>
        <begin position="1"/>
        <end position="25"/>
    </location>
</feature>
<dbReference type="CDD" id="cd13578">
    <property type="entry name" value="PBP2_Bug27"/>
    <property type="match status" value="1"/>
</dbReference>
<evidence type="ECO:0000313" key="4">
    <source>
        <dbReference type="Proteomes" id="UP000298781"/>
    </source>
</evidence>
<accession>A0A4D7BAP5</accession>
<dbReference type="PIRSF" id="PIRSF017082">
    <property type="entry name" value="YflP"/>
    <property type="match status" value="1"/>
</dbReference>
<reference evidence="3 4" key="1">
    <citation type="submission" date="2019-04" db="EMBL/GenBank/DDBJ databases">
        <title>Phreatobacter aquaticus sp. nov.</title>
        <authorList>
            <person name="Choi A."/>
        </authorList>
    </citation>
    <scope>NUCLEOTIDE SEQUENCE [LARGE SCALE GENOMIC DNA]</scope>
    <source>
        <strain evidence="3 4">KCTC 52518</strain>
    </source>
</reference>
<protein>
    <submittedName>
        <fullName evidence="3">Tripartite tricarboxylate transporter substrate binding protein</fullName>
    </submittedName>
</protein>
<dbReference type="Gene3D" id="3.40.190.10">
    <property type="entry name" value="Periplasmic binding protein-like II"/>
    <property type="match status" value="1"/>
</dbReference>
<dbReference type="InterPro" id="IPR042100">
    <property type="entry name" value="Bug_dom1"/>
</dbReference>
<evidence type="ECO:0000256" key="1">
    <source>
        <dbReference type="ARBA" id="ARBA00006987"/>
    </source>
</evidence>
<dbReference type="PANTHER" id="PTHR42928">
    <property type="entry name" value="TRICARBOXYLATE-BINDING PROTEIN"/>
    <property type="match status" value="1"/>
</dbReference>
<evidence type="ECO:0000256" key="2">
    <source>
        <dbReference type="SAM" id="SignalP"/>
    </source>
</evidence>
<gene>
    <name evidence="3" type="ORF">E8M01_25030</name>
</gene>
<keyword evidence="4" id="KW-1185">Reference proteome</keyword>